<dbReference type="PANTHER" id="PTHR31529:SF23">
    <property type="entry name" value="LOB DOMAIN-CONTAINING PROTEIN 16"/>
    <property type="match status" value="1"/>
</dbReference>
<evidence type="ECO:0000256" key="1">
    <source>
        <dbReference type="ARBA" id="ARBA00005474"/>
    </source>
</evidence>
<dbReference type="PANTHER" id="PTHR31529">
    <property type="entry name" value="LOB DOMAIN CONTAINING PROTEIN"/>
    <property type="match status" value="1"/>
</dbReference>
<dbReference type="EnsemblPlants" id="Bo4g191530.1">
    <property type="protein sequence ID" value="Bo4g191530.1"/>
    <property type="gene ID" value="Bo4g191530"/>
</dbReference>
<dbReference type="Proteomes" id="UP000032141">
    <property type="component" value="Chromosome C4"/>
</dbReference>
<reference evidence="3 4" key="1">
    <citation type="journal article" date="2014" name="Genome Biol.">
        <title>Transcriptome and methylome profiling reveals relics of genome dominance in the mesopolyploid Brassica oleracea.</title>
        <authorList>
            <person name="Parkin I.A."/>
            <person name="Koh C."/>
            <person name="Tang H."/>
            <person name="Robinson S.J."/>
            <person name="Kagale S."/>
            <person name="Clarke W.E."/>
            <person name="Town C.D."/>
            <person name="Nixon J."/>
            <person name="Krishnakumar V."/>
            <person name="Bidwell S.L."/>
            <person name="Denoeud F."/>
            <person name="Belcram H."/>
            <person name="Links M.G."/>
            <person name="Just J."/>
            <person name="Clarke C."/>
            <person name="Bender T."/>
            <person name="Huebert T."/>
            <person name="Mason A.S."/>
            <person name="Pires J.C."/>
            <person name="Barker G."/>
            <person name="Moore J."/>
            <person name="Walley P.G."/>
            <person name="Manoli S."/>
            <person name="Batley J."/>
            <person name="Edwards D."/>
            <person name="Nelson M.N."/>
            <person name="Wang X."/>
            <person name="Paterson A.H."/>
            <person name="King G."/>
            <person name="Bancroft I."/>
            <person name="Chalhoub B."/>
            <person name="Sharpe A.G."/>
        </authorList>
    </citation>
    <scope>NUCLEOTIDE SEQUENCE</scope>
    <source>
        <strain evidence="3 4">cv. TO1000</strain>
    </source>
</reference>
<dbReference type="GO" id="GO:0009755">
    <property type="term" value="P:hormone-mediated signaling pathway"/>
    <property type="evidence" value="ECO:0007669"/>
    <property type="project" value="TreeGrafter"/>
</dbReference>
<evidence type="ECO:0000313" key="4">
    <source>
        <dbReference type="Proteomes" id="UP000032141"/>
    </source>
</evidence>
<evidence type="ECO:0000259" key="2">
    <source>
        <dbReference type="PROSITE" id="PS50891"/>
    </source>
</evidence>
<feature type="domain" description="LOB" evidence="2">
    <location>
        <begin position="60"/>
        <end position="162"/>
    </location>
</feature>
<dbReference type="GO" id="GO:0005634">
    <property type="term" value="C:nucleus"/>
    <property type="evidence" value="ECO:0007669"/>
    <property type="project" value="TreeGrafter"/>
</dbReference>
<reference evidence="3" key="2">
    <citation type="submission" date="2015-03" db="UniProtKB">
        <authorList>
            <consortium name="EnsemblPlants"/>
        </authorList>
    </citation>
    <scope>IDENTIFICATION</scope>
</reference>
<sequence length="292" mass="32188">NHHFFQSFQHLFKNNLTKKTIQKRTKTRESFFLLSTSNIINHHLSSMATSGNGTTTGTGSPCGACKFLRRKCASDCIFAPYFSSEQGAARFAAIHKVFGASNVSKLLLNVPIHDRCEAVVTIAYEAQARLHDPVYGCVSHIFALQQQVAYLQAQVMQMKAQIAGHQMSAAGDLRNSSESTHQQYMTWQQTTGSPIGNAYSTAYNHHHQPYYGHVNPNNPVSPQNSLEETFSNTSSDVTTTANVRETQQTGGGVYGQGGLGFHEGYPNKKRSVSYCNSDLGELQALALRMMKN</sequence>
<comment type="similarity">
    <text evidence="1">Belongs to the LOB domain-containing protein family.</text>
</comment>
<dbReference type="Pfam" id="PF03195">
    <property type="entry name" value="LOB"/>
    <property type="match status" value="1"/>
</dbReference>
<dbReference type="eggNOG" id="ENOG502QRSE">
    <property type="taxonomic scope" value="Eukaryota"/>
</dbReference>
<keyword evidence="4" id="KW-1185">Reference proteome</keyword>
<dbReference type="OMA" id="GQPMNHP"/>
<dbReference type="Gramene" id="Bo4g191530.1">
    <property type="protein sequence ID" value="Bo4g191530.1"/>
    <property type="gene ID" value="Bo4g191530"/>
</dbReference>
<dbReference type="InterPro" id="IPR004883">
    <property type="entry name" value="LOB"/>
</dbReference>
<organism evidence="3 4">
    <name type="scientific">Brassica oleracea var. oleracea</name>
    <dbReference type="NCBI Taxonomy" id="109376"/>
    <lineage>
        <taxon>Eukaryota</taxon>
        <taxon>Viridiplantae</taxon>
        <taxon>Streptophyta</taxon>
        <taxon>Embryophyta</taxon>
        <taxon>Tracheophyta</taxon>
        <taxon>Spermatophyta</taxon>
        <taxon>Magnoliopsida</taxon>
        <taxon>eudicotyledons</taxon>
        <taxon>Gunneridae</taxon>
        <taxon>Pentapetalae</taxon>
        <taxon>rosids</taxon>
        <taxon>malvids</taxon>
        <taxon>Brassicales</taxon>
        <taxon>Brassicaceae</taxon>
        <taxon>Brassiceae</taxon>
        <taxon>Brassica</taxon>
    </lineage>
</organism>
<protein>
    <recommendedName>
        <fullName evidence="2">LOB domain-containing protein</fullName>
    </recommendedName>
</protein>
<evidence type="ECO:0000313" key="3">
    <source>
        <dbReference type="EnsemblPlants" id="Bo4g191530.1"/>
    </source>
</evidence>
<proteinExistence type="inferred from homology"/>
<dbReference type="AlphaFoldDB" id="A0A0D3C5T8"/>
<dbReference type="STRING" id="109376.A0A0D3C5T8"/>
<dbReference type="HOGENOM" id="CLU_058353_3_4_1"/>
<accession>A0A0D3C5T8</accession>
<dbReference type="GO" id="GO:0045893">
    <property type="term" value="P:positive regulation of DNA-templated transcription"/>
    <property type="evidence" value="ECO:0007669"/>
    <property type="project" value="TreeGrafter"/>
</dbReference>
<dbReference type="PROSITE" id="PS50891">
    <property type="entry name" value="LOB"/>
    <property type="match status" value="1"/>
</dbReference>
<name>A0A0D3C5T8_BRAOL</name>